<feature type="domain" description="ABC transporter" evidence="6">
    <location>
        <begin position="48"/>
        <end position="275"/>
    </location>
</feature>
<dbReference type="SMART" id="SM00382">
    <property type="entry name" value="AAA"/>
    <property type="match status" value="1"/>
</dbReference>
<keyword evidence="8" id="KW-1185">Reference proteome</keyword>
<dbReference type="Gene3D" id="3.40.50.300">
    <property type="entry name" value="P-loop containing nucleotide triphosphate hydrolases"/>
    <property type="match status" value="1"/>
</dbReference>
<dbReference type="SUPFAM" id="SSF52540">
    <property type="entry name" value="P-loop containing nucleoside triphosphate hydrolases"/>
    <property type="match status" value="1"/>
</dbReference>
<dbReference type="GO" id="GO:0005524">
    <property type="term" value="F:ATP binding"/>
    <property type="evidence" value="ECO:0007669"/>
    <property type="project" value="UniProtKB-KW"/>
</dbReference>
<dbReference type="InterPro" id="IPR027417">
    <property type="entry name" value="P-loop_NTPase"/>
</dbReference>
<dbReference type="GO" id="GO:0016887">
    <property type="term" value="F:ATP hydrolysis activity"/>
    <property type="evidence" value="ECO:0007669"/>
    <property type="project" value="InterPro"/>
</dbReference>
<dbReference type="InterPro" id="IPR017871">
    <property type="entry name" value="ABC_transporter-like_CS"/>
</dbReference>
<evidence type="ECO:0000256" key="1">
    <source>
        <dbReference type="ARBA" id="ARBA00005417"/>
    </source>
</evidence>
<gene>
    <name evidence="7" type="ORF">ICN82_19590</name>
</gene>
<dbReference type="InterPro" id="IPR003593">
    <property type="entry name" value="AAA+_ATPase"/>
</dbReference>
<comment type="similarity">
    <text evidence="1">Belongs to the ABC transporter superfamily.</text>
</comment>
<dbReference type="Proteomes" id="UP000609121">
    <property type="component" value="Unassembled WGS sequence"/>
</dbReference>
<dbReference type="Pfam" id="PF00005">
    <property type="entry name" value="ABC_tran"/>
    <property type="match status" value="1"/>
</dbReference>
<evidence type="ECO:0000256" key="4">
    <source>
        <dbReference type="ARBA" id="ARBA00022840"/>
    </source>
</evidence>
<dbReference type="PANTHER" id="PTHR42788:SF20">
    <property type="entry name" value="ABC TRANSPORTER ATP-BINDING PROTEIN"/>
    <property type="match status" value="1"/>
</dbReference>
<dbReference type="EMBL" id="JACVXA010000092">
    <property type="protein sequence ID" value="MBE3640412.1"/>
    <property type="molecule type" value="Genomic_DNA"/>
</dbReference>
<dbReference type="InterPro" id="IPR050166">
    <property type="entry name" value="ABC_transporter_ATP-bind"/>
</dbReference>
<proteinExistence type="inferred from homology"/>
<dbReference type="PROSITE" id="PS50893">
    <property type="entry name" value="ABC_TRANSPORTER_2"/>
    <property type="match status" value="1"/>
</dbReference>
<evidence type="ECO:0000256" key="3">
    <source>
        <dbReference type="ARBA" id="ARBA00022741"/>
    </source>
</evidence>
<keyword evidence="3" id="KW-0547">Nucleotide-binding</keyword>
<name>A0A8J6YYQ0_9RHOB</name>
<dbReference type="InterPro" id="IPR003439">
    <property type="entry name" value="ABC_transporter-like_ATP-bd"/>
</dbReference>
<protein>
    <submittedName>
        <fullName evidence="7">ABC transporter ATP-binding protein</fullName>
    </submittedName>
</protein>
<dbReference type="PANTHER" id="PTHR42788">
    <property type="entry name" value="TAURINE IMPORT ATP-BINDING PROTEIN-RELATED"/>
    <property type="match status" value="1"/>
</dbReference>
<keyword evidence="2" id="KW-0813">Transport</keyword>
<dbReference type="AlphaFoldDB" id="A0A8J6YYQ0"/>
<evidence type="ECO:0000313" key="8">
    <source>
        <dbReference type="Proteomes" id="UP000609121"/>
    </source>
</evidence>
<sequence length="298" mass="31229">MSRPWPCWASRSIPACGTARSSRRPVAERRGGPSSASGITAREAAPDILLQGVTRDFGAVAALAPIDLRITGGAVTALVGPSGCGKSTLLRLLAGLIPPSRGHILVGAETPDALRRRAGLAMAFQDAALLPWRSVRGNVALGRALARRPRDPRADEALIGLVGLAGFETWRPAELSGGMRQRAAIARALAAAPELLLLDEPFGAVDELTRERLNAELPPLWETAGATVILVTHSVTEAVRLSDRVLVMTPRPARIAADIPVPLPRPRAEALAATERFAGICAAVRAALRSAEPAAGPR</sequence>
<organism evidence="7 8">
    <name type="scientific">Mangrovicoccus algicola</name>
    <dbReference type="NCBI Taxonomy" id="2771008"/>
    <lineage>
        <taxon>Bacteria</taxon>
        <taxon>Pseudomonadati</taxon>
        <taxon>Pseudomonadota</taxon>
        <taxon>Alphaproteobacteria</taxon>
        <taxon>Rhodobacterales</taxon>
        <taxon>Paracoccaceae</taxon>
        <taxon>Mangrovicoccus</taxon>
    </lineage>
</organism>
<accession>A0A8J6YYQ0</accession>
<evidence type="ECO:0000256" key="2">
    <source>
        <dbReference type="ARBA" id="ARBA00022448"/>
    </source>
</evidence>
<keyword evidence="4 7" id="KW-0067">ATP-binding</keyword>
<comment type="caution">
    <text evidence="7">The sequence shown here is derived from an EMBL/GenBank/DDBJ whole genome shotgun (WGS) entry which is preliminary data.</text>
</comment>
<reference evidence="7" key="1">
    <citation type="submission" date="2020-09" db="EMBL/GenBank/DDBJ databases">
        <title>A novel bacterium of genus Mangrovicoccus, isolated from South China Sea.</title>
        <authorList>
            <person name="Huang H."/>
            <person name="Mo K."/>
            <person name="Hu Y."/>
        </authorList>
    </citation>
    <scope>NUCLEOTIDE SEQUENCE</scope>
    <source>
        <strain evidence="7">HB182678</strain>
    </source>
</reference>
<evidence type="ECO:0000259" key="6">
    <source>
        <dbReference type="PROSITE" id="PS50893"/>
    </source>
</evidence>
<feature type="region of interest" description="Disordered" evidence="5">
    <location>
        <begin position="19"/>
        <end position="39"/>
    </location>
</feature>
<evidence type="ECO:0000313" key="7">
    <source>
        <dbReference type="EMBL" id="MBE3640412.1"/>
    </source>
</evidence>
<dbReference type="PROSITE" id="PS00211">
    <property type="entry name" value="ABC_TRANSPORTER_1"/>
    <property type="match status" value="1"/>
</dbReference>
<evidence type="ECO:0000256" key="5">
    <source>
        <dbReference type="SAM" id="MobiDB-lite"/>
    </source>
</evidence>